<sequence>MVGVAGSLHDVRCLPMQNISSEREGITARPSCLSPRSHAYTAIPVEQASSGHSTTYRSEMDS</sequence>
<evidence type="ECO:0000313" key="2">
    <source>
        <dbReference type="EMBL" id="EFH84507.1"/>
    </source>
</evidence>
<name>D6TWC4_KTERA</name>
<feature type="region of interest" description="Disordered" evidence="1">
    <location>
        <begin position="43"/>
        <end position="62"/>
    </location>
</feature>
<dbReference type="AlphaFoldDB" id="D6TWC4"/>
<protein>
    <submittedName>
        <fullName evidence="2">Uncharacterized protein</fullName>
    </submittedName>
</protein>
<gene>
    <name evidence="2" type="ORF">Krac_5571</name>
</gene>
<keyword evidence="3" id="KW-1185">Reference proteome</keyword>
<evidence type="ECO:0000313" key="3">
    <source>
        <dbReference type="Proteomes" id="UP000004508"/>
    </source>
</evidence>
<dbReference type="Proteomes" id="UP000004508">
    <property type="component" value="Unassembled WGS sequence"/>
</dbReference>
<comment type="caution">
    <text evidence="2">The sequence shown here is derived from an EMBL/GenBank/DDBJ whole genome shotgun (WGS) entry which is preliminary data.</text>
</comment>
<dbReference type="InParanoid" id="D6TWC4"/>
<accession>D6TWC4</accession>
<feature type="compositionally biased region" description="Polar residues" evidence="1">
    <location>
        <begin position="47"/>
        <end position="62"/>
    </location>
</feature>
<dbReference type="EMBL" id="ADVG01000003">
    <property type="protein sequence ID" value="EFH84507.1"/>
    <property type="molecule type" value="Genomic_DNA"/>
</dbReference>
<evidence type="ECO:0000256" key="1">
    <source>
        <dbReference type="SAM" id="MobiDB-lite"/>
    </source>
</evidence>
<proteinExistence type="predicted"/>
<organism evidence="2 3">
    <name type="scientific">Ktedonobacter racemifer DSM 44963</name>
    <dbReference type="NCBI Taxonomy" id="485913"/>
    <lineage>
        <taxon>Bacteria</taxon>
        <taxon>Bacillati</taxon>
        <taxon>Chloroflexota</taxon>
        <taxon>Ktedonobacteria</taxon>
        <taxon>Ktedonobacterales</taxon>
        <taxon>Ktedonobacteraceae</taxon>
        <taxon>Ktedonobacter</taxon>
    </lineage>
</organism>
<reference evidence="2 3" key="1">
    <citation type="journal article" date="2011" name="Stand. Genomic Sci.">
        <title>Non-contiguous finished genome sequence and contextual data of the filamentous soil bacterium Ktedonobacter racemifer type strain (SOSP1-21).</title>
        <authorList>
            <person name="Chang Y.J."/>
            <person name="Land M."/>
            <person name="Hauser L."/>
            <person name="Chertkov O."/>
            <person name="Del Rio T.G."/>
            <person name="Nolan M."/>
            <person name="Copeland A."/>
            <person name="Tice H."/>
            <person name="Cheng J.F."/>
            <person name="Lucas S."/>
            <person name="Han C."/>
            <person name="Goodwin L."/>
            <person name="Pitluck S."/>
            <person name="Ivanova N."/>
            <person name="Ovchinikova G."/>
            <person name="Pati A."/>
            <person name="Chen A."/>
            <person name="Palaniappan K."/>
            <person name="Mavromatis K."/>
            <person name="Liolios K."/>
            <person name="Brettin T."/>
            <person name="Fiebig A."/>
            <person name="Rohde M."/>
            <person name="Abt B."/>
            <person name="Goker M."/>
            <person name="Detter J.C."/>
            <person name="Woyke T."/>
            <person name="Bristow J."/>
            <person name="Eisen J.A."/>
            <person name="Markowitz V."/>
            <person name="Hugenholtz P."/>
            <person name="Kyrpides N.C."/>
            <person name="Klenk H.P."/>
            <person name="Lapidus A."/>
        </authorList>
    </citation>
    <scope>NUCLEOTIDE SEQUENCE [LARGE SCALE GENOMIC DNA]</scope>
    <source>
        <strain evidence="3">DSM 44963</strain>
    </source>
</reference>